<feature type="region of interest" description="Disordered" evidence="1">
    <location>
        <begin position="97"/>
        <end position="123"/>
    </location>
</feature>
<name>A0A3M7MBE1_9PLEO</name>
<evidence type="ECO:0000256" key="1">
    <source>
        <dbReference type="SAM" id="MobiDB-lite"/>
    </source>
</evidence>
<keyword evidence="3" id="KW-1185">Reference proteome</keyword>
<feature type="compositionally biased region" description="Basic and acidic residues" evidence="1">
    <location>
        <begin position="33"/>
        <end position="76"/>
    </location>
</feature>
<proteinExistence type="predicted"/>
<organism evidence="2 3">
    <name type="scientific">Pyrenophora seminiperda CCB06</name>
    <dbReference type="NCBI Taxonomy" id="1302712"/>
    <lineage>
        <taxon>Eukaryota</taxon>
        <taxon>Fungi</taxon>
        <taxon>Dikarya</taxon>
        <taxon>Ascomycota</taxon>
        <taxon>Pezizomycotina</taxon>
        <taxon>Dothideomycetes</taxon>
        <taxon>Pleosporomycetidae</taxon>
        <taxon>Pleosporales</taxon>
        <taxon>Pleosporineae</taxon>
        <taxon>Pleosporaceae</taxon>
        <taxon>Pyrenophora</taxon>
    </lineage>
</organism>
<protein>
    <submittedName>
        <fullName evidence="2">Uncharacterized protein</fullName>
    </submittedName>
</protein>
<feature type="region of interest" description="Disordered" evidence="1">
    <location>
        <begin position="33"/>
        <end position="82"/>
    </location>
</feature>
<feature type="region of interest" description="Disordered" evidence="1">
    <location>
        <begin position="1"/>
        <end position="21"/>
    </location>
</feature>
<evidence type="ECO:0000313" key="3">
    <source>
        <dbReference type="Proteomes" id="UP000265663"/>
    </source>
</evidence>
<dbReference type="OrthoDB" id="3755201at2759"/>
<reference evidence="2 3" key="1">
    <citation type="journal article" date="2014" name="PLoS ONE">
        <title>De novo Genome Assembly of the Fungal Plant Pathogen Pyrenophora semeniperda.</title>
        <authorList>
            <person name="Soliai M.M."/>
            <person name="Meyer S.E."/>
            <person name="Udall J.A."/>
            <person name="Elzinga D.E."/>
            <person name="Hermansen R.A."/>
            <person name="Bodily P.M."/>
            <person name="Hart A.A."/>
            <person name="Coleman C.E."/>
        </authorList>
    </citation>
    <scope>NUCLEOTIDE SEQUENCE [LARGE SCALE GENOMIC DNA]</scope>
    <source>
        <strain evidence="2 3">CCB06</strain>
        <tissue evidence="2">Mycelium</tissue>
    </source>
</reference>
<gene>
    <name evidence="2" type="ORF">GMOD_00009210</name>
</gene>
<dbReference type="EMBL" id="KE747828">
    <property type="protein sequence ID" value="RMZ71863.1"/>
    <property type="molecule type" value="Genomic_DNA"/>
</dbReference>
<evidence type="ECO:0000313" key="2">
    <source>
        <dbReference type="EMBL" id="RMZ71863.1"/>
    </source>
</evidence>
<accession>A0A3M7MBE1</accession>
<sequence length="186" mass="21070">MPQDPSGTSHTGTHGLFDDPDELAATTAHATSHELHRLQGQIRRLERHDKSSSRREARREEKRLLRQAHGKGERTAEAQGGGGWFARVFGVRSVRRAQAEERKDSINSGKDGDDGGDKQEEAGRKMVYSIIRRPVTPETVWRKEHVMVGEESLWLRECGMVRVKRGDEGGCHIVSERVIERRERGE</sequence>
<dbReference type="AlphaFoldDB" id="A0A3M7MBE1"/>
<dbReference type="Proteomes" id="UP000265663">
    <property type="component" value="Unassembled WGS sequence"/>
</dbReference>
<feature type="compositionally biased region" description="Polar residues" evidence="1">
    <location>
        <begin position="1"/>
        <end position="12"/>
    </location>
</feature>